<dbReference type="InterPro" id="IPR029063">
    <property type="entry name" value="SAM-dependent_MTases_sf"/>
</dbReference>
<organism evidence="2 3">
    <name type="scientific">Cinchona calisaya</name>
    <dbReference type="NCBI Taxonomy" id="153742"/>
    <lineage>
        <taxon>Eukaryota</taxon>
        <taxon>Viridiplantae</taxon>
        <taxon>Streptophyta</taxon>
        <taxon>Embryophyta</taxon>
        <taxon>Tracheophyta</taxon>
        <taxon>Spermatophyta</taxon>
        <taxon>Magnoliopsida</taxon>
        <taxon>eudicotyledons</taxon>
        <taxon>Gunneridae</taxon>
        <taxon>Pentapetalae</taxon>
        <taxon>asterids</taxon>
        <taxon>lamiids</taxon>
        <taxon>Gentianales</taxon>
        <taxon>Rubiaceae</taxon>
        <taxon>Cinchonoideae</taxon>
        <taxon>Cinchoneae</taxon>
        <taxon>Cinchona</taxon>
    </lineage>
</organism>
<name>A0ABD2YPH8_9GENT</name>
<dbReference type="InterPro" id="IPR036390">
    <property type="entry name" value="WH_DNA-bd_sf"/>
</dbReference>
<dbReference type="PANTHER" id="PTHR11746">
    <property type="entry name" value="O-METHYLTRANSFERASE"/>
    <property type="match status" value="1"/>
</dbReference>
<dbReference type="PROSITE" id="PS51683">
    <property type="entry name" value="SAM_OMT_II"/>
    <property type="match status" value="1"/>
</dbReference>
<evidence type="ECO:0000313" key="2">
    <source>
        <dbReference type="EMBL" id="KAL3509279.1"/>
    </source>
</evidence>
<protein>
    <recommendedName>
        <fullName evidence="1">O-methyltransferase dimerisation domain-containing protein</fullName>
    </recommendedName>
</protein>
<dbReference type="Proteomes" id="UP001630127">
    <property type="component" value="Unassembled WGS sequence"/>
</dbReference>
<dbReference type="AlphaFoldDB" id="A0ABD2YPH8"/>
<dbReference type="InterPro" id="IPR036388">
    <property type="entry name" value="WH-like_DNA-bd_sf"/>
</dbReference>
<dbReference type="EMBL" id="JBJUIK010000012">
    <property type="protein sequence ID" value="KAL3509279.1"/>
    <property type="molecule type" value="Genomic_DNA"/>
</dbReference>
<evidence type="ECO:0000313" key="3">
    <source>
        <dbReference type="Proteomes" id="UP001630127"/>
    </source>
</evidence>
<dbReference type="Gene3D" id="3.40.50.150">
    <property type="entry name" value="Vaccinia Virus protein VP39"/>
    <property type="match status" value="1"/>
</dbReference>
<feature type="domain" description="O-methyltransferase dimerisation" evidence="1">
    <location>
        <begin position="14"/>
        <end position="87"/>
    </location>
</feature>
<gene>
    <name evidence="2" type="ORF">ACH5RR_028680</name>
</gene>
<proteinExistence type="predicted"/>
<accession>A0ABD2YPH8</accession>
<sequence>VALTPQLLYYSSTTVQTLGVFVELGILDVIQKHGKPITLSELTSAIPINPSKSRYIYRLMRLLVNAGLFAKEKDGYAVTPVRRVLLKYDPLHGKNFRDFNARDPRFRKVFYQAMACDSQLITEVMATECKYVFEGLTSLVDIGGGSGTVAS</sequence>
<dbReference type="Pfam" id="PF08100">
    <property type="entry name" value="Dimerisation"/>
    <property type="match status" value="1"/>
</dbReference>
<dbReference type="InterPro" id="IPR016461">
    <property type="entry name" value="COMT-like"/>
</dbReference>
<dbReference type="GO" id="GO:0032259">
    <property type="term" value="P:methylation"/>
    <property type="evidence" value="ECO:0007669"/>
    <property type="project" value="UniProtKB-KW"/>
</dbReference>
<dbReference type="InterPro" id="IPR012967">
    <property type="entry name" value="COMT_dimerisation"/>
</dbReference>
<reference evidence="2 3" key="1">
    <citation type="submission" date="2024-11" db="EMBL/GenBank/DDBJ databases">
        <title>A near-complete genome assembly of Cinchona calisaya.</title>
        <authorList>
            <person name="Lian D.C."/>
            <person name="Zhao X.W."/>
            <person name="Wei L."/>
        </authorList>
    </citation>
    <scope>NUCLEOTIDE SEQUENCE [LARGE SCALE GENOMIC DNA]</scope>
    <source>
        <tissue evidence="2">Nenye</tissue>
    </source>
</reference>
<feature type="non-terminal residue" evidence="2">
    <location>
        <position position="1"/>
    </location>
</feature>
<dbReference type="Gene3D" id="1.10.10.10">
    <property type="entry name" value="Winged helix-like DNA-binding domain superfamily/Winged helix DNA-binding domain"/>
    <property type="match status" value="1"/>
</dbReference>
<keyword evidence="3" id="KW-1185">Reference proteome</keyword>
<dbReference type="SUPFAM" id="SSF53335">
    <property type="entry name" value="S-adenosyl-L-methionine-dependent methyltransferases"/>
    <property type="match status" value="1"/>
</dbReference>
<dbReference type="SUPFAM" id="SSF46785">
    <property type="entry name" value="Winged helix' DNA-binding domain"/>
    <property type="match status" value="1"/>
</dbReference>
<dbReference type="GO" id="GO:0008168">
    <property type="term" value="F:methyltransferase activity"/>
    <property type="evidence" value="ECO:0007669"/>
    <property type="project" value="UniProtKB-KW"/>
</dbReference>
<comment type="caution">
    <text evidence="2">The sequence shown here is derived from an EMBL/GenBank/DDBJ whole genome shotgun (WGS) entry which is preliminary data.</text>
</comment>
<evidence type="ECO:0000259" key="1">
    <source>
        <dbReference type="Pfam" id="PF08100"/>
    </source>
</evidence>